<keyword evidence="2" id="KW-1185">Reference proteome</keyword>
<evidence type="ECO:0000313" key="1">
    <source>
        <dbReference type="EMBL" id="KAJ8888876.1"/>
    </source>
</evidence>
<dbReference type="SUPFAM" id="SSF53098">
    <property type="entry name" value="Ribonuclease H-like"/>
    <property type="match status" value="1"/>
</dbReference>
<proteinExistence type="predicted"/>
<dbReference type="Proteomes" id="UP001159363">
    <property type="component" value="Chromosome 3"/>
</dbReference>
<reference evidence="1 2" key="1">
    <citation type="submission" date="2023-02" db="EMBL/GenBank/DDBJ databases">
        <title>LHISI_Scaffold_Assembly.</title>
        <authorList>
            <person name="Stuart O.P."/>
            <person name="Cleave R."/>
            <person name="Magrath M.J.L."/>
            <person name="Mikheyev A.S."/>
        </authorList>
    </citation>
    <scope>NUCLEOTIDE SEQUENCE [LARGE SCALE GENOMIC DNA]</scope>
    <source>
        <strain evidence="1">Daus_M_001</strain>
        <tissue evidence="1">Leg muscle</tissue>
    </source>
</reference>
<dbReference type="EMBL" id="JARBHB010000003">
    <property type="protein sequence ID" value="KAJ8888876.1"/>
    <property type="molecule type" value="Genomic_DNA"/>
</dbReference>
<gene>
    <name evidence="1" type="ORF">PR048_008370</name>
</gene>
<organism evidence="1 2">
    <name type="scientific">Dryococelus australis</name>
    <dbReference type="NCBI Taxonomy" id="614101"/>
    <lineage>
        <taxon>Eukaryota</taxon>
        <taxon>Metazoa</taxon>
        <taxon>Ecdysozoa</taxon>
        <taxon>Arthropoda</taxon>
        <taxon>Hexapoda</taxon>
        <taxon>Insecta</taxon>
        <taxon>Pterygota</taxon>
        <taxon>Neoptera</taxon>
        <taxon>Polyneoptera</taxon>
        <taxon>Phasmatodea</taxon>
        <taxon>Verophasmatodea</taxon>
        <taxon>Anareolatae</taxon>
        <taxon>Phasmatidae</taxon>
        <taxon>Eurycanthinae</taxon>
        <taxon>Dryococelus</taxon>
    </lineage>
</organism>
<accession>A0ABQ9HXQ2</accession>
<comment type="caution">
    <text evidence="1">The sequence shown here is derived from an EMBL/GenBank/DDBJ whole genome shotgun (WGS) entry which is preliminary data.</text>
</comment>
<dbReference type="InterPro" id="IPR012337">
    <property type="entry name" value="RNaseH-like_sf"/>
</dbReference>
<protein>
    <submittedName>
        <fullName evidence="1">Uncharacterized protein</fullName>
    </submittedName>
</protein>
<name>A0ABQ9HXQ2_9NEOP</name>
<sequence>MNKLNKVITAVKSAFLNTRKRKSRYLKKKKKNTGKKQAKLFPAPVLTRWNSWLNAVFYLSEYFTDVIEFFKLPELLEICNSGINYLSQLTNKQVGSLHAQAIFIKEHAQDLVQMASFLEGSKYMTYHIYPKLDMLSIATEEVELGKLLPKTRAALSELNAMEKASTENIFRKAACSARYKLTKLKTADPPKVHFQRMAKAFSPTIIEFNNEEVQRNKTTCRASDKKSEKVEVEGILYAVSAEYPEFTKCCSRLLWTPTSNVDSERLLSHYNNIVTRQQNKTEREHAELFTLLSFGCSNCH</sequence>
<evidence type="ECO:0000313" key="2">
    <source>
        <dbReference type="Proteomes" id="UP001159363"/>
    </source>
</evidence>